<dbReference type="PANTHER" id="PTHR46310:SF4">
    <property type="entry name" value="OUTER ENVELOPE PROTEIN 64, MITOCHONDRIAL"/>
    <property type="match status" value="1"/>
</dbReference>
<proteinExistence type="predicted"/>
<dbReference type="InterPro" id="IPR023631">
    <property type="entry name" value="Amidase_dom"/>
</dbReference>
<protein>
    <recommendedName>
        <fullName evidence="2">Amidase domain-containing protein</fullName>
    </recommendedName>
</protein>
<feature type="transmembrane region" description="Helical" evidence="1">
    <location>
        <begin position="17"/>
        <end position="35"/>
    </location>
</feature>
<reference evidence="3 4" key="1">
    <citation type="submission" date="2013-10" db="EMBL/GenBank/DDBJ databases">
        <authorList>
            <consortium name="International Citrus Genome Consortium"/>
            <person name="Jenkins J."/>
            <person name="Schmutz J."/>
            <person name="Prochnik S."/>
            <person name="Rokhsar D."/>
            <person name="Gmitter F."/>
            <person name="Ollitrault P."/>
            <person name="Machado M."/>
            <person name="Talon M."/>
            <person name="Wincker P."/>
            <person name="Jaillon O."/>
            <person name="Morgante M."/>
        </authorList>
    </citation>
    <scope>NUCLEOTIDE SEQUENCE</scope>
    <source>
        <strain evidence="4">cv. Clemenules</strain>
    </source>
</reference>
<dbReference type="Gramene" id="ESR37094">
    <property type="protein sequence ID" value="ESR37094"/>
    <property type="gene ID" value="CICLE_v10028606mg"/>
</dbReference>
<accession>V4UCS5</accession>
<gene>
    <name evidence="3" type="ORF">CICLE_v10028606mg</name>
</gene>
<dbReference type="InterPro" id="IPR036928">
    <property type="entry name" value="AS_sf"/>
</dbReference>
<dbReference type="GO" id="GO:0006626">
    <property type="term" value="P:protein targeting to mitochondrion"/>
    <property type="evidence" value="ECO:0007669"/>
    <property type="project" value="EnsemblPlants"/>
</dbReference>
<dbReference type="KEGG" id="cic:CICLE_v10028606mg"/>
<feature type="domain" description="Amidase" evidence="2">
    <location>
        <begin position="70"/>
        <end position="233"/>
    </location>
</feature>
<dbReference type="OMA" id="PTWKSTH"/>
<dbReference type="GO" id="GO:0030150">
    <property type="term" value="P:protein import into mitochondrial matrix"/>
    <property type="evidence" value="ECO:0007669"/>
    <property type="project" value="EnsemblPlants"/>
</dbReference>
<name>V4UCS5_CITCL</name>
<evidence type="ECO:0000256" key="1">
    <source>
        <dbReference type="SAM" id="Phobius"/>
    </source>
</evidence>
<dbReference type="Proteomes" id="UP000030687">
    <property type="component" value="Unassembled WGS sequence"/>
</dbReference>
<evidence type="ECO:0000259" key="2">
    <source>
        <dbReference type="Pfam" id="PF01425"/>
    </source>
</evidence>
<keyword evidence="1" id="KW-0472">Membrane</keyword>
<dbReference type="PANTHER" id="PTHR46310">
    <property type="entry name" value="AMIDASE 1"/>
    <property type="match status" value="1"/>
</dbReference>
<dbReference type="SUPFAM" id="SSF75304">
    <property type="entry name" value="Amidase signature (AS) enzymes"/>
    <property type="match status" value="1"/>
</dbReference>
<dbReference type="InParanoid" id="V4UCS5"/>
<evidence type="ECO:0000313" key="4">
    <source>
        <dbReference type="Proteomes" id="UP000030687"/>
    </source>
</evidence>
<keyword evidence="1" id="KW-1133">Transmembrane helix</keyword>
<sequence>MSKSFNIIKTNTSNPKVWVVIGVSVVGFVVLAETLRRRRNPKLNGRVDFGAFLERFELIPFPQPPPPAARQPLAGLKFAIKDVFDVKGYVTGFGSPDWKRDHHEADRTAVVVTLLLKNGATCIGKTVLDEFAFGITGENKHYGTPVNPQMPSHIPGGSSSGSAVAVAAQLVDFALGTDTIGCVRVPASFCGILGYRPSHGTVSMIGVLPNSQSLDTVGLLARNASILHRVGHVLLQLNAVEPRRARRLIFADDIFQLSKVPKLKTIHVISKAIESLSGYQNPEHMNVGQYIASNVPSLKGLRAQSTSPENGTATLKALSSVMLSLQRYEFKTIYEEWVKSAKPRLGYNVFERVLEAINTTQDNIKILYKVRNEMRAALQRLLKVSLSLNVSLRIC</sequence>
<dbReference type="eggNOG" id="KOG1211">
    <property type="taxonomic scope" value="Eukaryota"/>
</dbReference>
<dbReference type="Gene3D" id="3.90.1300.10">
    <property type="entry name" value="Amidase signature (AS) domain"/>
    <property type="match status" value="1"/>
</dbReference>
<dbReference type="EMBL" id="KI536978">
    <property type="protein sequence ID" value="ESR37094.1"/>
    <property type="molecule type" value="Genomic_DNA"/>
</dbReference>
<evidence type="ECO:0000313" key="3">
    <source>
        <dbReference type="EMBL" id="ESR37094.1"/>
    </source>
</evidence>
<dbReference type="Pfam" id="PF01425">
    <property type="entry name" value="Amidase"/>
    <property type="match status" value="1"/>
</dbReference>
<dbReference type="AlphaFoldDB" id="V4UCS5"/>
<keyword evidence="4" id="KW-1185">Reference proteome</keyword>
<organism evidence="3 4">
    <name type="scientific">Citrus clementina</name>
    <name type="common">Clementine</name>
    <name type="synonym">Citrus deliciosa x Citrus sinensis</name>
    <dbReference type="NCBI Taxonomy" id="85681"/>
    <lineage>
        <taxon>Eukaryota</taxon>
        <taxon>Viridiplantae</taxon>
        <taxon>Streptophyta</taxon>
        <taxon>Embryophyta</taxon>
        <taxon>Tracheophyta</taxon>
        <taxon>Spermatophyta</taxon>
        <taxon>Magnoliopsida</taxon>
        <taxon>eudicotyledons</taxon>
        <taxon>Gunneridae</taxon>
        <taxon>Pentapetalae</taxon>
        <taxon>rosids</taxon>
        <taxon>malvids</taxon>
        <taxon>Sapindales</taxon>
        <taxon>Rutaceae</taxon>
        <taxon>Aurantioideae</taxon>
        <taxon>Citrus</taxon>
    </lineage>
</organism>
<keyword evidence="1" id="KW-0812">Transmembrane</keyword>
<dbReference type="STRING" id="85681.V4UCS5"/>
<dbReference type="OrthoDB" id="245563at2759"/>